<evidence type="ECO:0000256" key="3">
    <source>
        <dbReference type="ARBA" id="ARBA00022989"/>
    </source>
</evidence>
<protein>
    <recommendedName>
        <fullName evidence="9">DUF1772-domain-containing protein</fullName>
    </recommendedName>
</protein>
<proteinExistence type="inferred from homology"/>
<accession>A0ABQ9NKX6</accession>
<feature type="transmembrane region" description="Helical" evidence="6">
    <location>
        <begin position="12"/>
        <end position="36"/>
    </location>
</feature>
<evidence type="ECO:0000256" key="6">
    <source>
        <dbReference type="SAM" id="Phobius"/>
    </source>
</evidence>
<feature type="transmembrane region" description="Helical" evidence="6">
    <location>
        <begin position="90"/>
        <end position="110"/>
    </location>
</feature>
<gene>
    <name evidence="7" type="ORF">H2201_006736</name>
</gene>
<keyword evidence="2 6" id="KW-0812">Transmembrane</keyword>
<dbReference type="InterPro" id="IPR013901">
    <property type="entry name" value="Anthrone_oxy"/>
</dbReference>
<evidence type="ECO:0000313" key="7">
    <source>
        <dbReference type="EMBL" id="KAJ9660844.1"/>
    </source>
</evidence>
<evidence type="ECO:0000256" key="4">
    <source>
        <dbReference type="ARBA" id="ARBA00023136"/>
    </source>
</evidence>
<evidence type="ECO:0000313" key="8">
    <source>
        <dbReference type="Proteomes" id="UP001172684"/>
    </source>
</evidence>
<keyword evidence="8" id="KW-1185">Reference proteome</keyword>
<dbReference type="PANTHER" id="PTHR35042">
    <property type="entry name" value="ANTHRONE OXYGENASE ENCC"/>
    <property type="match status" value="1"/>
</dbReference>
<evidence type="ECO:0008006" key="9">
    <source>
        <dbReference type="Google" id="ProtNLM"/>
    </source>
</evidence>
<dbReference type="Proteomes" id="UP001172684">
    <property type="component" value="Unassembled WGS sequence"/>
</dbReference>
<reference evidence="7" key="1">
    <citation type="submission" date="2022-10" db="EMBL/GenBank/DDBJ databases">
        <title>Culturing micro-colonial fungi from biological soil crusts in the Mojave desert and describing Neophaeococcomyces mojavensis, and introducing the new genera and species Taxawa tesnikishii.</title>
        <authorList>
            <person name="Kurbessoian T."/>
            <person name="Stajich J.E."/>
        </authorList>
    </citation>
    <scope>NUCLEOTIDE SEQUENCE</scope>
    <source>
        <strain evidence="7">TK_1</strain>
    </source>
</reference>
<comment type="subcellular location">
    <subcellularLocation>
        <location evidence="1">Membrane</location>
        <topology evidence="1">Multi-pass membrane protein</topology>
    </subcellularLocation>
</comment>
<evidence type="ECO:0000256" key="1">
    <source>
        <dbReference type="ARBA" id="ARBA00004141"/>
    </source>
</evidence>
<keyword evidence="3 6" id="KW-1133">Transmembrane helix</keyword>
<dbReference type="PANTHER" id="PTHR35042:SF1">
    <property type="entry name" value="DUF1772-DOMAIN-CONTAINING PROTEIN"/>
    <property type="match status" value="1"/>
</dbReference>
<feature type="transmembrane region" description="Helical" evidence="6">
    <location>
        <begin position="153"/>
        <end position="171"/>
    </location>
</feature>
<feature type="transmembrane region" description="Helical" evidence="6">
    <location>
        <begin position="56"/>
        <end position="78"/>
    </location>
</feature>
<name>A0ABQ9NKX6_9PEZI</name>
<dbReference type="EMBL" id="JAPDRL010000062">
    <property type="protein sequence ID" value="KAJ9660844.1"/>
    <property type="molecule type" value="Genomic_DNA"/>
</dbReference>
<comment type="similarity">
    <text evidence="5">Belongs to the anthrone oxygenase family.</text>
</comment>
<keyword evidence="4 6" id="KW-0472">Membrane</keyword>
<dbReference type="Pfam" id="PF08592">
    <property type="entry name" value="Anthrone_oxy"/>
    <property type="match status" value="1"/>
</dbReference>
<sequence length="172" mass="17948">MATSDQLQLNKTLAISTSLLASGAILSLSAYTVPVLNARSTDAASSTASLHQLRSIFSSGSHVFPQLAILSSGLFGYLATNATQASNARLFTAAAVSVASILPFTAFVMVPASNGRLIELEAKAKEEGKDAVRKEGGDEEVTELLERFGKLNFIRGVLIGFGGILGAWASID</sequence>
<organism evidence="7 8">
    <name type="scientific">Coniosporium apollinis</name>
    <dbReference type="NCBI Taxonomy" id="61459"/>
    <lineage>
        <taxon>Eukaryota</taxon>
        <taxon>Fungi</taxon>
        <taxon>Dikarya</taxon>
        <taxon>Ascomycota</taxon>
        <taxon>Pezizomycotina</taxon>
        <taxon>Dothideomycetes</taxon>
        <taxon>Dothideomycetes incertae sedis</taxon>
        <taxon>Coniosporium</taxon>
    </lineage>
</organism>
<comment type="caution">
    <text evidence="7">The sequence shown here is derived from an EMBL/GenBank/DDBJ whole genome shotgun (WGS) entry which is preliminary data.</text>
</comment>
<evidence type="ECO:0000256" key="2">
    <source>
        <dbReference type="ARBA" id="ARBA00022692"/>
    </source>
</evidence>
<evidence type="ECO:0000256" key="5">
    <source>
        <dbReference type="ARBA" id="ARBA00034313"/>
    </source>
</evidence>